<feature type="domain" description="Domain of unknown function at the cortex 1" evidence="2">
    <location>
        <begin position="99"/>
        <end position="370"/>
    </location>
</feature>
<keyword evidence="4" id="KW-1185">Reference proteome</keyword>
<feature type="compositionally biased region" description="Low complexity" evidence="1">
    <location>
        <begin position="193"/>
        <end position="237"/>
    </location>
</feature>
<dbReference type="AlphaFoldDB" id="A0A0C9T0E0"/>
<feature type="domain" description="Domain of unknown function at the cortex 1" evidence="2">
    <location>
        <begin position="3"/>
        <end position="76"/>
    </location>
</feature>
<protein>
    <recommendedName>
        <fullName evidence="2">Domain of unknown function at the cortex 1 domain-containing protein</fullName>
    </recommendedName>
</protein>
<dbReference type="OrthoDB" id="2119945at2759"/>
<evidence type="ECO:0000256" key="1">
    <source>
        <dbReference type="SAM" id="MobiDB-lite"/>
    </source>
</evidence>
<reference evidence="3 4" key="1">
    <citation type="submission" date="2014-06" db="EMBL/GenBank/DDBJ databases">
        <authorList>
            <consortium name="DOE Joint Genome Institute"/>
            <person name="Kuo A."/>
            <person name="Kohler A."/>
            <person name="Nagy L.G."/>
            <person name="Floudas D."/>
            <person name="Copeland A."/>
            <person name="Barry K.W."/>
            <person name="Cichocki N."/>
            <person name="Veneault-Fourrey C."/>
            <person name="LaButti K."/>
            <person name="Lindquist E.A."/>
            <person name="Lipzen A."/>
            <person name="Lundell T."/>
            <person name="Morin E."/>
            <person name="Murat C."/>
            <person name="Sun H."/>
            <person name="Tunlid A."/>
            <person name="Henrissat B."/>
            <person name="Grigoriev I.V."/>
            <person name="Hibbett D.S."/>
            <person name="Martin F."/>
            <person name="Nordberg H.P."/>
            <person name="Cantor M.N."/>
            <person name="Hua S.X."/>
        </authorList>
    </citation>
    <scope>NUCLEOTIDE SEQUENCE [LARGE SCALE GENOMIC DNA]</scope>
    <source>
        <strain evidence="3 4">ATCC 200175</strain>
    </source>
</reference>
<dbReference type="Pfam" id="PF08588">
    <property type="entry name" value="Duc1"/>
    <property type="match status" value="2"/>
</dbReference>
<dbReference type="HOGENOM" id="CLU_047849_1_1_1"/>
<organism evidence="3 4">
    <name type="scientific">Paxillus involutus ATCC 200175</name>
    <dbReference type="NCBI Taxonomy" id="664439"/>
    <lineage>
        <taxon>Eukaryota</taxon>
        <taxon>Fungi</taxon>
        <taxon>Dikarya</taxon>
        <taxon>Basidiomycota</taxon>
        <taxon>Agaricomycotina</taxon>
        <taxon>Agaricomycetes</taxon>
        <taxon>Agaricomycetidae</taxon>
        <taxon>Boletales</taxon>
        <taxon>Paxilineae</taxon>
        <taxon>Paxillaceae</taxon>
        <taxon>Paxillus</taxon>
    </lineage>
</organism>
<dbReference type="EMBL" id="KN819335">
    <property type="protein sequence ID" value="KIJ15924.1"/>
    <property type="molecule type" value="Genomic_DNA"/>
</dbReference>
<dbReference type="InterPro" id="IPR013897">
    <property type="entry name" value="Duc1"/>
</dbReference>
<evidence type="ECO:0000313" key="4">
    <source>
        <dbReference type="Proteomes" id="UP000053647"/>
    </source>
</evidence>
<name>A0A0C9T0E0_PAXIN</name>
<sequence length="395" mass="44184">MPRLRVLAGPTIETLVPITDIVNSGRAHTISSDWFEGEIAVYVKNFIGPEGRPLTSEYFERKDRKGVTWSIQVQGEQCRNYGRVSRCGFVSFDSGIFVRCTGRFLQSYPANDILFGNIFDKPLKLPWGSSAALTFMQFIDPTLEHNLTSTSKPWALSPLIATMPHFAHERIRDPHETLLSEESEPFQSPFPPTTSISDDTSQLQSASTSSSIPQSGSQTPSETLSSTSLSNPSSSNSDMSHGSAQLSLRENVKKTLKKSLGKTNARRKGAKNNMDFQTAGERRSYFSNTQNRLDVLLGPEDLITVDFCYGYLEFSPTLALRLPGGISFDLIRYWDKHPVRFICCERKKLSPGREDVEQPIGKIFWCVSFEEGDDDEPERKNASTNIVRDNTGDID</sequence>
<gene>
    <name evidence="3" type="ORF">PAXINDRAFT_133295</name>
</gene>
<feature type="compositionally biased region" description="Polar residues" evidence="1">
    <location>
        <begin position="238"/>
        <end position="248"/>
    </location>
</feature>
<dbReference type="PANTHER" id="PTHR34826:SF2">
    <property type="entry name" value="UPF0590 PROTEIN C409.17C"/>
    <property type="match status" value="1"/>
</dbReference>
<dbReference type="Proteomes" id="UP000053647">
    <property type="component" value="Unassembled WGS sequence"/>
</dbReference>
<dbReference type="PANTHER" id="PTHR34826">
    <property type="entry name" value="UPF0590 PROTEIN C409.17C"/>
    <property type="match status" value="1"/>
</dbReference>
<reference evidence="4" key="2">
    <citation type="submission" date="2015-01" db="EMBL/GenBank/DDBJ databases">
        <title>Evolutionary Origins and Diversification of the Mycorrhizal Mutualists.</title>
        <authorList>
            <consortium name="DOE Joint Genome Institute"/>
            <consortium name="Mycorrhizal Genomics Consortium"/>
            <person name="Kohler A."/>
            <person name="Kuo A."/>
            <person name="Nagy L.G."/>
            <person name="Floudas D."/>
            <person name="Copeland A."/>
            <person name="Barry K.W."/>
            <person name="Cichocki N."/>
            <person name="Veneault-Fourrey C."/>
            <person name="LaButti K."/>
            <person name="Lindquist E.A."/>
            <person name="Lipzen A."/>
            <person name="Lundell T."/>
            <person name="Morin E."/>
            <person name="Murat C."/>
            <person name="Riley R."/>
            <person name="Ohm R."/>
            <person name="Sun H."/>
            <person name="Tunlid A."/>
            <person name="Henrissat B."/>
            <person name="Grigoriev I.V."/>
            <person name="Hibbett D.S."/>
            <person name="Martin F."/>
        </authorList>
    </citation>
    <scope>NUCLEOTIDE SEQUENCE [LARGE SCALE GENOMIC DNA]</scope>
    <source>
        <strain evidence="4">ATCC 200175</strain>
    </source>
</reference>
<proteinExistence type="predicted"/>
<evidence type="ECO:0000313" key="3">
    <source>
        <dbReference type="EMBL" id="KIJ15924.1"/>
    </source>
</evidence>
<evidence type="ECO:0000259" key="2">
    <source>
        <dbReference type="Pfam" id="PF08588"/>
    </source>
</evidence>
<feature type="region of interest" description="Disordered" evidence="1">
    <location>
        <begin position="372"/>
        <end position="395"/>
    </location>
</feature>
<feature type="region of interest" description="Disordered" evidence="1">
    <location>
        <begin position="179"/>
        <end position="250"/>
    </location>
</feature>
<accession>A0A0C9T0E0</accession>